<keyword evidence="2" id="KW-1185">Reference proteome</keyword>
<dbReference type="RefSeq" id="WP_090211506.1">
    <property type="nucleotide sequence ID" value="NZ_LT629780.1"/>
</dbReference>
<evidence type="ECO:0000313" key="2">
    <source>
        <dbReference type="Proteomes" id="UP000243063"/>
    </source>
</evidence>
<sequence>MRVLSVMLLASVLALVGCSVRTPGAHVRVDPGLDIHVGDGGAPHGGRFCPPGQAKKGNC</sequence>
<name>A0A1H2E3R9_9GAMM</name>
<dbReference type="EMBL" id="LT629780">
    <property type="protein sequence ID" value="SDT89348.1"/>
    <property type="molecule type" value="Genomic_DNA"/>
</dbReference>
<proteinExistence type="predicted"/>
<dbReference type="Proteomes" id="UP000243063">
    <property type="component" value="Chromosome I"/>
</dbReference>
<accession>A0A1H2E3R9</accession>
<protein>
    <recommendedName>
        <fullName evidence="3">Lipoprotein</fullName>
    </recommendedName>
</protein>
<evidence type="ECO:0008006" key="3">
    <source>
        <dbReference type="Google" id="ProtNLM"/>
    </source>
</evidence>
<dbReference type="AlphaFoldDB" id="A0A1H2E3R9"/>
<organism evidence="1 2">
    <name type="scientific">Geopseudomonas guangdongensis</name>
    <dbReference type="NCBI Taxonomy" id="1245526"/>
    <lineage>
        <taxon>Bacteria</taxon>
        <taxon>Pseudomonadati</taxon>
        <taxon>Pseudomonadota</taxon>
        <taxon>Gammaproteobacteria</taxon>
        <taxon>Pseudomonadales</taxon>
        <taxon>Pseudomonadaceae</taxon>
        <taxon>Geopseudomonas</taxon>
    </lineage>
</organism>
<reference evidence="2" key="1">
    <citation type="submission" date="2016-10" db="EMBL/GenBank/DDBJ databases">
        <authorList>
            <person name="Varghese N."/>
            <person name="Submissions S."/>
        </authorList>
    </citation>
    <scope>NUCLEOTIDE SEQUENCE [LARGE SCALE GENOMIC DNA]</scope>
    <source>
        <strain evidence="2">CCTCC 2012022</strain>
    </source>
</reference>
<dbReference type="OrthoDB" id="8969769at2"/>
<evidence type="ECO:0000313" key="1">
    <source>
        <dbReference type="EMBL" id="SDT89348.1"/>
    </source>
</evidence>
<gene>
    <name evidence="1" type="ORF">SAMN05216580_0240</name>
</gene>
<dbReference type="PROSITE" id="PS51257">
    <property type="entry name" value="PROKAR_LIPOPROTEIN"/>
    <property type="match status" value="1"/>
</dbReference>